<dbReference type="Proteomes" id="UP000664654">
    <property type="component" value="Unassembled WGS sequence"/>
</dbReference>
<feature type="domain" description="DUF676" evidence="1">
    <location>
        <begin position="563"/>
        <end position="644"/>
    </location>
</feature>
<reference evidence="3" key="1">
    <citation type="submission" date="2021-03" db="EMBL/GenBank/DDBJ databases">
        <title>novel species isolated from a fishpond in China.</title>
        <authorList>
            <person name="Lu H."/>
            <person name="Cai Z."/>
        </authorList>
    </citation>
    <scope>NUCLEOTIDE SEQUENCE</scope>
    <source>
        <strain evidence="3">JCM 30855</strain>
    </source>
</reference>
<dbReference type="RefSeq" id="WP_206575100.1">
    <property type="nucleotide sequence ID" value="NZ_JAFKCV010000012.1"/>
</dbReference>
<gene>
    <name evidence="3" type="ORF">J0A66_17280</name>
</gene>
<dbReference type="InterPro" id="IPR007751">
    <property type="entry name" value="DUF676_lipase-like"/>
</dbReference>
<feature type="domain" description="Bacterial virulence factor lipase N-terminal" evidence="2">
    <location>
        <begin position="44"/>
        <end position="281"/>
    </location>
</feature>
<dbReference type="Pfam" id="PF05057">
    <property type="entry name" value="DUF676"/>
    <property type="match status" value="1"/>
</dbReference>
<name>A0A939DQQ1_9ALTE</name>
<protein>
    <submittedName>
        <fullName evidence="3">Lipase</fullName>
    </submittedName>
</protein>
<keyword evidence="4" id="KW-1185">Reference proteome</keyword>
<dbReference type="SUPFAM" id="SSF53474">
    <property type="entry name" value="alpha/beta-Hydrolases"/>
    <property type="match status" value="1"/>
</dbReference>
<dbReference type="InterPro" id="IPR020009">
    <property type="entry name" value="VolA/Pla-1/cef"/>
</dbReference>
<dbReference type="NCBIfam" id="TIGR03502">
    <property type="entry name" value="lipase_Pla1_cef"/>
    <property type="match status" value="1"/>
</dbReference>
<dbReference type="InterPro" id="IPR029058">
    <property type="entry name" value="AB_hydrolase_fold"/>
</dbReference>
<organism evidence="3 4">
    <name type="scientific">Bowmanella dokdonensis</name>
    <dbReference type="NCBI Taxonomy" id="751969"/>
    <lineage>
        <taxon>Bacteria</taxon>
        <taxon>Pseudomonadati</taxon>
        <taxon>Pseudomonadota</taxon>
        <taxon>Gammaproteobacteria</taxon>
        <taxon>Alteromonadales</taxon>
        <taxon>Alteromonadaceae</taxon>
        <taxon>Bowmanella</taxon>
    </lineage>
</organism>
<dbReference type="Gene3D" id="3.40.50.1820">
    <property type="entry name" value="alpha/beta hydrolase"/>
    <property type="match status" value="1"/>
</dbReference>
<evidence type="ECO:0000259" key="1">
    <source>
        <dbReference type="Pfam" id="PF05057"/>
    </source>
</evidence>
<evidence type="ECO:0000313" key="4">
    <source>
        <dbReference type="Proteomes" id="UP000664654"/>
    </source>
</evidence>
<sequence>MRKLLVSATVAAALGLSGCGGGETLAEAQAEQEPAKPFARVVFDPSTSDVNIPNDLLMIPDGNFFDFTLNTEGGAQFDPGNPEHALSALDGWSTHHPFQIRINVPAGLSLDPASAGAGAIRIYEATQALEGDEPLCQAIAEQAAAPGIPCVLGDELTWGVDFVTQMANPATGTISVVPLKPLKPGQGYMLVVTDALKDAEGRAVRGSSTWELASQDPETMPLGSPEQKQLQNILNFFVTLLQGEGLDREDISYAAYFSTQSAGTVLSTVKQLQIGSFAQAVGAGMDPQAAAAQYLPVIQISNSAAPDVYTALAPSALGAETWAGVQALGLGTCSGLVAGLSSASPQVAGTAQQVFGQLGPFCAADMKQGSINLPYYLSTTNPLGDWWRAACTNGAMLQLLGAEQVGNLIAGGAVGPNNALCQAASGGQLYDLDLSAVGIDDPRHLTKVSPIPAARTMANLTVQITVPDETFANQINAQLGQPAISKPAAGWPVVILQHGITSKKEDMLAVTGALSLAGFATVAIDHPLHGSRGFNIDGSVVNASNGFGGSATDYLNLASLLTARDNLRQSVADIMGLRLGLNAEVDTTNGSSTLLDGSKVSFVGHSLGAITGTDAIALANTSLGGQLANFDGMYSVTATTLANPGGGIGGFLMESAAFGPLIKGSLLASASPEFQAALQQYMQANGIAEVTPGLLFAFYPVFESQLTPAQLAEVNATFSSFSFAAQTVIDAADPNNYAATIAANTPVHMIEVVGDGSEMNLPDQVIPNTTSLPLAGTEPLAALMGLPVVNSTSEGSGLVRFIEGTHSSLLDPGPSAEVTAEMQQQMAYFLATMGTTIRVLNESVVAQ</sequence>
<comment type="caution">
    <text evidence="3">The sequence shown here is derived from an EMBL/GenBank/DDBJ whole genome shotgun (WGS) entry which is preliminary data.</text>
</comment>
<dbReference type="Pfam" id="PF12262">
    <property type="entry name" value="Lipase_bact_N"/>
    <property type="match status" value="1"/>
</dbReference>
<dbReference type="InterPro" id="IPR025920">
    <property type="entry name" value="Lipase_bact_N"/>
</dbReference>
<dbReference type="PROSITE" id="PS51257">
    <property type="entry name" value="PROKAR_LIPOPROTEIN"/>
    <property type="match status" value="1"/>
</dbReference>
<evidence type="ECO:0000259" key="2">
    <source>
        <dbReference type="Pfam" id="PF12262"/>
    </source>
</evidence>
<evidence type="ECO:0000313" key="3">
    <source>
        <dbReference type="EMBL" id="MBN7826989.1"/>
    </source>
</evidence>
<dbReference type="EMBL" id="JAFKCV010000012">
    <property type="protein sequence ID" value="MBN7826989.1"/>
    <property type="molecule type" value="Genomic_DNA"/>
</dbReference>
<accession>A0A939DQQ1</accession>
<dbReference type="AlphaFoldDB" id="A0A939DQQ1"/>
<proteinExistence type="predicted"/>